<dbReference type="Proteomes" id="UP000298358">
    <property type="component" value="Unassembled WGS sequence"/>
</dbReference>
<dbReference type="AlphaFoldDB" id="A0A4Y9FRI9"/>
<organism evidence="1 2">
    <name type="scientific">Microbacterium paludicola</name>
    <dbReference type="NCBI Taxonomy" id="300019"/>
    <lineage>
        <taxon>Bacteria</taxon>
        <taxon>Bacillati</taxon>
        <taxon>Actinomycetota</taxon>
        <taxon>Actinomycetes</taxon>
        <taxon>Micrococcales</taxon>
        <taxon>Microbacteriaceae</taxon>
        <taxon>Microbacterium</taxon>
    </lineage>
</organism>
<comment type="caution">
    <text evidence="1">The sequence shown here is derived from an EMBL/GenBank/DDBJ whole genome shotgun (WGS) entry which is preliminary data.</text>
</comment>
<dbReference type="OrthoDB" id="5076501at2"/>
<name>A0A4Y9FRI9_9MICO</name>
<sequence length="87" mass="9420">MGDAETVVRIEVDVNGRSYVLAPGQDPEDVKRRIQEAAPGTFVELALGGDRKVSVLISSGVQIVVRTETVELDPRDGEPYDTGFDAF</sequence>
<dbReference type="RefSeq" id="WP_135115244.1">
    <property type="nucleotide sequence ID" value="NZ_JADGLL010000040.1"/>
</dbReference>
<gene>
    <name evidence="1" type="ORF">E4U02_12910</name>
</gene>
<reference evidence="1 2" key="1">
    <citation type="submission" date="2019-03" db="EMBL/GenBank/DDBJ databases">
        <title>Diversity of the mouse oral microbiome.</title>
        <authorList>
            <person name="Joseph S."/>
            <person name="Aduse-Opoku J."/>
            <person name="Curtis M."/>
            <person name="Wade W."/>
            <person name="Hashim A."/>
        </authorList>
    </citation>
    <scope>NUCLEOTIDE SEQUENCE [LARGE SCALE GENOMIC DNA]</scope>
    <source>
        <strain evidence="1 2">P1012</strain>
    </source>
</reference>
<protein>
    <submittedName>
        <fullName evidence="1">Uncharacterized protein</fullName>
    </submittedName>
</protein>
<evidence type="ECO:0000313" key="2">
    <source>
        <dbReference type="Proteomes" id="UP000298358"/>
    </source>
</evidence>
<keyword evidence="2" id="KW-1185">Reference proteome</keyword>
<evidence type="ECO:0000313" key="1">
    <source>
        <dbReference type="EMBL" id="TFU31824.1"/>
    </source>
</evidence>
<dbReference type="EMBL" id="SPQB01000040">
    <property type="protein sequence ID" value="TFU31824.1"/>
    <property type="molecule type" value="Genomic_DNA"/>
</dbReference>
<proteinExistence type="predicted"/>
<accession>A0A4Y9FRI9</accession>